<proteinExistence type="predicted"/>
<evidence type="ECO:0000313" key="2">
    <source>
        <dbReference type="Proteomes" id="UP000516384"/>
    </source>
</evidence>
<organism evidence="1 2">
    <name type="scientific">Paenibacillus peoriae</name>
    <dbReference type="NCBI Taxonomy" id="59893"/>
    <lineage>
        <taxon>Bacteria</taxon>
        <taxon>Bacillati</taxon>
        <taxon>Bacillota</taxon>
        <taxon>Bacilli</taxon>
        <taxon>Bacillales</taxon>
        <taxon>Paenibacillaceae</taxon>
        <taxon>Paenibacillus</taxon>
    </lineage>
</organism>
<sequence>MINITEKCTNRDGYQMIYVNTNSQQGEMSNNEWEKDVHKHLSMYQSIKNKEEISFNDLSNLSEEGVSFWIKVVNTDCYNTSDVLIELTLSYVNKEVTYYISRETYNKIINKNEKKIKELIHMNKLIGCKVFGNWGMAGWDYGIVVNEFSDSIGTDITIEWKDGRKQTVDIIDTVEINDDTNIETVGYYIDIKEKYLSSQIV</sequence>
<protein>
    <submittedName>
        <fullName evidence="1">Uncharacterized protein</fullName>
    </submittedName>
</protein>
<evidence type="ECO:0000313" key="1">
    <source>
        <dbReference type="EMBL" id="QNR65506.1"/>
    </source>
</evidence>
<accession>A0A7H0Y348</accession>
<name>A0A7H0Y348_9BACL</name>
<dbReference type="AlphaFoldDB" id="A0A7H0Y348"/>
<reference evidence="1 2" key="1">
    <citation type="submission" date="2020-09" db="EMBL/GenBank/DDBJ databases">
        <title>Characterization of Paenibacillus peoriae strain ZF390 with broad-spectrum antimicrobial activity as a potential biocontrol agent.</title>
        <authorList>
            <person name="Li L."/>
            <person name="Zhao Y."/>
            <person name="Li B."/>
            <person name="Xie X."/>
        </authorList>
    </citation>
    <scope>NUCLEOTIDE SEQUENCE [LARGE SCALE GENOMIC DNA]</scope>
    <source>
        <strain evidence="1 2">ZF390</strain>
    </source>
</reference>
<gene>
    <name evidence="1" type="ORF">IAQ67_16600</name>
</gene>
<dbReference type="Proteomes" id="UP000516384">
    <property type="component" value="Chromosome"/>
</dbReference>
<dbReference type="EMBL" id="CP061172">
    <property type="protein sequence ID" value="QNR65506.1"/>
    <property type="molecule type" value="Genomic_DNA"/>
</dbReference>
<dbReference type="RefSeq" id="WP_190297398.1">
    <property type="nucleotide sequence ID" value="NZ_CP061172.1"/>
</dbReference>